<feature type="chain" id="PRO_5041252636" description="Secreted protein" evidence="1">
    <location>
        <begin position="21"/>
        <end position="82"/>
    </location>
</feature>
<dbReference type="GeneID" id="85349915"/>
<gene>
    <name evidence="2" type="ORF">EV420DRAFT_1209336</name>
</gene>
<dbReference type="AlphaFoldDB" id="A0AA39J996"/>
<keyword evidence="1" id="KW-0732">Signal</keyword>
<keyword evidence="3" id="KW-1185">Reference proteome</keyword>
<evidence type="ECO:0000313" key="2">
    <source>
        <dbReference type="EMBL" id="KAK0438505.1"/>
    </source>
</evidence>
<sequence length="82" mass="8883">MQCYSFLSTIALFLIQPVGGNDPPSNPTPSLFPQGKSAPKIGPPLRRMQLRARSSISFSSAFLEVESVREVKPAIPTLKAIV</sequence>
<reference evidence="2" key="1">
    <citation type="submission" date="2023-06" db="EMBL/GenBank/DDBJ databases">
        <authorList>
            <consortium name="Lawrence Berkeley National Laboratory"/>
            <person name="Ahrendt S."/>
            <person name="Sahu N."/>
            <person name="Indic B."/>
            <person name="Wong-Bajracharya J."/>
            <person name="Merenyi Z."/>
            <person name="Ke H.-M."/>
            <person name="Monk M."/>
            <person name="Kocsube S."/>
            <person name="Drula E."/>
            <person name="Lipzen A."/>
            <person name="Balint B."/>
            <person name="Henrissat B."/>
            <person name="Andreopoulos B."/>
            <person name="Martin F.M."/>
            <person name="Harder C.B."/>
            <person name="Rigling D."/>
            <person name="Ford K.L."/>
            <person name="Foster G.D."/>
            <person name="Pangilinan J."/>
            <person name="Papanicolaou A."/>
            <person name="Barry K."/>
            <person name="LaButti K."/>
            <person name="Viragh M."/>
            <person name="Koriabine M."/>
            <person name="Yan M."/>
            <person name="Riley R."/>
            <person name="Champramary S."/>
            <person name="Plett K.L."/>
            <person name="Tsai I.J."/>
            <person name="Slot J."/>
            <person name="Sipos G."/>
            <person name="Plett J."/>
            <person name="Nagy L.G."/>
            <person name="Grigoriev I.V."/>
        </authorList>
    </citation>
    <scope>NUCLEOTIDE SEQUENCE</scope>
    <source>
        <strain evidence="2">CCBAS 213</strain>
    </source>
</reference>
<feature type="signal peptide" evidence="1">
    <location>
        <begin position="1"/>
        <end position="20"/>
    </location>
</feature>
<comment type="caution">
    <text evidence="2">The sequence shown here is derived from an EMBL/GenBank/DDBJ whole genome shotgun (WGS) entry which is preliminary data.</text>
</comment>
<evidence type="ECO:0008006" key="4">
    <source>
        <dbReference type="Google" id="ProtNLM"/>
    </source>
</evidence>
<name>A0AA39J996_ARMTA</name>
<proteinExistence type="predicted"/>
<protein>
    <recommendedName>
        <fullName evidence="4">Secreted protein</fullName>
    </recommendedName>
</protein>
<evidence type="ECO:0000256" key="1">
    <source>
        <dbReference type="SAM" id="SignalP"/>
    </source>
</evidence>
<organism evidence="2 3">
    <name type="scientific">Armillaria tabescens</name>
    <name type="common">Ringless honey mushroom</name>
    <name type="synonym">Agaricus tabescens</name>
    <dbReference type="NCBI Taxonomy" id="1929756"/>
    <lineage>
        <taxon>Eukaryota</taxon>
        <taxon>Fungi</taxon>
        <taxon>Dikarya</taxon>
        <taxon>Basidiomycota</taxon>
        <taxon>Agaricomycotina</taxon>
        <taxon>Agaricomycetes</taxon>
        <taxon>Agaricomycetidae</taxon>
        <taxon>Agaricales</taxon>
        <taxon>Marasmiineae</taxon>
        <taxon>Physalacriaceae</taxon>
        <taxon>Desarmillaria</taxon>
    </lineage>
</organism>
<accession>A0AA39J996</accession>
<evidence type="ECO:0000313" key="3">
    <source>
        <dbReference type="Proteomes" id="UP001175211"/>
    </source>
</evidence>
<dbReference type="RefSeq" id="XP_060322949.1">
    <property type="nucleotide sequence ID" value="XM_060466367.1"/>
</dbReference>
<dbReference type="Proteomes" id="UP001175211">
    <property type="component" value="Unassembled WGS sequence"/>
</dbReference>
<dbReference type="EMBL" id="JAUEPS010000097">
    <property type="protein sequence ID" value="KAK0438505.1"/>
    <property type="molecule type" value="Genomic_DNA"/>
</dbReference>